<evidence type="ECO:0000313" key="5">
    <source>
        <dbReference type="Proteomes" id="UP001139353"/>
    </source>
</evidence>
<sequence>MSTREHILGIACRCFAQKGRDGVSMRQISAETGLTMPTLYHHFGDKRSLYAACVTSVFDASAGALRDAFNSSRIPAERTRAFASALCEQLLRSPSLLPFLQMEFVYGAAPMERLVPNRLRERLASAIGASGVGNESSMGSEWRLVAYAFGYAALAGITPVEPAVPSDFAALAEELLAASRIRHRLRPPVLD</sequence>
<evidence type="ECO:0000313" key="4">
    <source>
        <dbReference type="EMBL" id="MCK9686314.1"/>
    </source>
</evidence>
<dbReference type="GO" id="GO:0003700">
    <property type="term" value="F:DNA-binding transcription factor activity"/>
    <property type="evidence" value="ECO:0007669"/>
    <property type="project" value="TreeGrafter"/>
</dbReference>
<dbReference type="EMBL" id="JAJLJH010000002">
    <property type="protein sequence ID" value="MCK9686314.1"/>
    <property type="molecule type" value="Genomic_DNA"/>
</dbReference>
<dbReference type="Gene3D" id="1.10.357.10">
    <property type="entry name" value="Tetracycline Repressor, domain 2"/>
    <property type="match status" value="1"/>
</dbReference>
<dbReference type="AlphaFoldDB" id="A0A9X2C212"/>
<comment type="caution">
    <text evidence="4">The sequence shown here is derived from an EMBL/GenBank/DDBJ whole genome shotgun (WGS) entry which is preliminary data.</text>
</comment>
<evidence type="ECO:0000256" key="2">
    <source>
        <dbReference type="PROSITE-ProRule" id="PRU00335"/>
    </source>
</evidence>
<dbReference type="InterPro" id="IPR009057">
    <property type="entry name" value="Homeodomain-like_sf"/>
</dbReference>
<reference evidence="4" key="1">
    <citation type="submission" date="2021-11" db="EMBL/GenBank/DDBJ databases">
        <title>BS-T2-15 a new species belonging to the Comamonadaceae family isolated from the soil of a French oak forest.</title>
        <authorList>
            <person name="Mieszkin S."/>
            <person name="Alain K."/>
        </authorList>
    </citation>
    <scope>NUCLEOTIDE SEQUENCE</scope>
    <source>
        <strain evidence="4">BS-T2-15</strain>
    </source>
</reference>
<gene>
    <name evidence="4" type="ORF">LPC04_11415</name>
</gene>
<keyword evidence="1 2" id="KW-0238">DNA-binding</keyword>
<dbReference type="Proteomes" id="UP001139353">
    <property type="component" value="Unassembled WGS sequence"/>
</dbReference>
<dbReference type="PRINTS" id="PR00455">
    <property type="entry name" value="HTHTETR"/>
</dbReference>
<dbReference type="InterPro" id="IPR050109">
    <property type="entry name" value="HTH-type_TetR-like_transc_reg"/>
</dbReference>
<dbReference type="GO" id="GO:0000976">
    <property type="term" value="F:transcription cis-regulatory region binding"/>
    <property type="evidence" value="ECO:0007669"/>
    <property type="project" value="TreeGrafter"/>
</dbReference>
<dbReference type="PANTHER" id="PTHR30055:SF146">
    <property type="entry name" value="HTH-TYPE TRANSCRIPTIONAL DUAL REGULATOR CECR"/>
    <property type="match status" value="1"/>
</dbReference>
<dbReference type="InterPro" id="IPR001647">
    <property type="entry name" value="HTH_TetR"/>
</dbReference>
<protein>
    <submittedName>
        <fullName evidence="4">TetR/AcrR family transcriptional regulator</fullName>
    </submittedName>
</protein>
<name>A0A9X2C212_9BURK</name>
<dbReference type="PROSITE" id="PS50977">
    <property type="entry name" value="HTH_TETR_2"/>
    <property type="match status" value="1"/>
</dbReference>
<evidence type="ECO:0000256" key="1">
    <source>
        <dbReference type="ARBA" id="ARBA00023125"/>
    </source>
</evidence>
<dbReference type="RefSeq" id="WP_275682341.1">
    <property type="nucleotide sequence ID" value="NZ_JAJLJH010000002.1"/>
</dbReference>
<dbReference type="PANTHER" id="PTHR30055">
    <property type="entry name" value="HTH-TYPE TRANSCRIPTIONAL REGULATOR RUTR"/>
    <property type="match status" value="1"/>
</dbReference>
<dbReference type="SUPFAM" id="SSF46689">
    <property type="entry name" value="Homeodomain-like"/>
    <property type="match status" value="1"/>
</dbReference>
<feature type="DNA-binding region" description="H-T-H motif" evidence="2">
    <location>
        <begin position="24"/>
        <end position="43"/>
    </location>
</feature>
<evidence type="ECO:0000259" key="3">
    <source>
        <dbReference type="PROSITE" id="PS50977"/>
    </source>
</evidence>
<accession>A0A9X2C212</accession>
<feature type="domain" description="HTH tetR-type" evidence="3">
    <location>
        <begin position="1"/>
        <end position="61"/>
    </location>
</feature>
<proteinExistence type="predicted"/>
<organism evidence="4 5">
    <name type="scientific">Scleromatobacter humisilvae</name>
    <dbReference type="NCBI Taxonomy" id="2897159"/>
    <lineage>
        <taxon>Bacteria</taxon>
        <taxon>Pseudomonadati</taxon>
        <taxon>Pseudomonadota</taxon>
        <taxon>Betaproteobacteria</taxon>
        <taxon>Burkholderiales</taxon>
        <taxon>Sphaerotilaceae</taxon>
        <taxon>Scleromatobacter</taxon>
    </lineage>
</organism>
<dbReference type="Pfam" id="PF00440">
    <property type="entry name" value="TetR_N"/>
    <property type="match status" value="1"/>
</dbReference>
<keyword evidence="5" id="KW-1185">Reference proteome</keyword>